<proteinExistence type="predicted"/>
<dbReference type="EnsemblMetazoa" id="MESCA004053-RA">
    <property type="protein sequence ID" value="MESCA004053-PA"/>
    <property type="gene ID" value="MESCA004053"/>
</dbReference>
<reference evidence="2" key="1">
    <citation type="submission" date="2013-02" db="EMBL/GenBank/DDBJ databases">
        <authorList>
            <person name="Hughes D."/>
        </authorList>
    </citation>
    <scope>NUCLEOTIDE SEQUENCE</scope>
    <source>
        <strain>Durham</strain>
        <strain evidence="2">NC isolate 2 -- Noor lab</strain>
    </source>
</reference>
<protein>
    <submittedName>
        <fullName evidence="1">Uncharacterized protein</fullName>
    </submittedName>
</protein>
<evidence type="ECO:0000313" key="2">
    <source>
        <dbReference type="Proteomes" id="UP000015102"/>
    </source>
</evidence>
<reference evidence="1" key="2">
    <citation type="submission" date="2015-06" db="UniProtKB">
        <authorList>
            <consortium name="EnsemblMetazoa"/>
        </authorList>
    </citation>
    <scope>IDENTIFICATION</scope>
</reference>
<keyword evidence="2" id="KW-1185">Reference proteome</keyword>
<dbReference type="Proteomes" id="UP000015102">
    <property type="component" value="Unassembled WGS sequence"/>
</dbReference>
<dbReference type="AlphaFoldDB" id="T1GKM6"/>
<dbReference type="EMBL" id="CAQQ02166267">
    <property type="status" value="NOT_ANNOTATED_CDS"/>
    <property type="molecule type" value="Genomic_DNA"/>
</dbReference>
<dbReference type="HOGENOM" id="CLU_2742959_0_0_1"/>
<organism evidence="1 2">
    <name type="scientific">Megaselia scalaris</name>
    <name type="common">Humpbacked fly</name>
    <name type="synonym">Phora scalaris</name>
    <dbReference type="NCBI Taxonomy" id="36166"/>
    <lineage>
        <taxon>Eukaryota</taxon>
        <taxon>Metazoa</taxon>
        <taxon>Ecdysozoa</taxon>
        <taxon>Arthropoda</taxon>
        <taxon>Hexapoda</taxon>
        <taxon>Insecta</taxon>
        <taxon>Pterygota</taxon>
        <taxon>Neoptera</taxon>
        <taxon>Endopterygota</taxon>
        <taxon>Diptera</taxon>
        <taxon>Brachycera</taxon>
        <taxon>Muscomorpha</taxon>
        <taxon>Platypezoidea</taxon>
        <taxon>Phoridae</taxon>
        <taxon>Megaseliini</taxon>
        <taxon>Megaselia</taxon>
    </lineage>
</organism>
<dbReference type="EMBL" id="CAQQ02166268">
    <property type="status" value="NOT_ANNOTATED_CDS"/>
    <property type="molecule type" value="Genomic_DNA"/>
</dbReference>
<accession>T1GKM6</accession>
<evidence type="ECO:0000313" key="1">
    <source>
        <dbReference type="EnsemblMetazoa" id="MESCA004053-PA"/>
    </source>
</evidence>
<sequence length="71" mass="8518">MELQSNSNANAAARLYAITCPDRRHPTPRTILLTVARYNEDVEFHVAREREPNMRRRERVLRKIRKSWDKL</sequence>
<name>T1GKM6_MEGSC</name>